<feature type="domain" description="Plastocyanin-like" evidence="5">
    <location>
        <begin position="387"/>
        <end position="491"/>
    </location>
</feature>
<dbReference type="RefSeq" id="WP_068113695.1">
    <property type="nucleotide sequence ID" value="NZ_CP015079.1"/>
</dbReference>
<dbReference type="STRING" id="1300347.I601_4028"/>
<evidence type="ECO:0000313" key="8">
    <source>
        <dbReference type="Proteomes" id="UP000077868"/>
    </source>
</evidence>
<dbReference type="CDD" id="cd13900">
    <property type="entry name" value="CuRO_3_Tth-MCO_like"/>
    <property type="match status" value="1"/>
</dbReference>
<evidence type="ECO:0000259" key="6">
    <source>
        <dbReference type="Pfam" id="PF07732"/>
    </source>
</evidence>
<gene>
    <name evidence="7" type="primary">mco_3</name>
    <name evidence="7" type="ORF">I601_4028</name>
</gene>
<dbReference type="InterPro" id="IPR001117">
    <property type="entry name" value="Cu-oxidase_2nd"/>
</dbReference>
<dbReference type="InterPro" id="IPR002355">
    <property type="entry name" value="Cu_oxidase_Cu_BS"/>
</dbReference>
<dbReference type="KEGG" id="ndk:I601_4028"/>
<feature type="domain" description="Plastocyanin-like" evidence="6">
    <location>
        <begin position="71"/>
        <end position="183"/>
    </location>
</feature>
<dbReference type="PROSITE" id="PS00080">
    <property type="entry name" value="MULTICOPPER_OXIDASE2"/>
    <property type="match status" value="1"/>
</dbReference>
<dbReference type="Proteomes" id="UP000077868">
    <property type="component" value="Chromosome"/>
</dbReference>
<proteinExistence type="predicted"/>
<keyword evidence="8" id="KW-1185">Reference proteome</keyword>
<keyword evidence="3" id="KW-1133">Transmembrane helix</keyword>
<dbReference type="GO" id="GO:0016491">
    <property type="term" value="F:oxidoreductase activity"/>
    <property type="evidence" value="ECO:0007669"/>
    <property type="project" value="UniProtKB-KW"/>
</dbReference>
<dbReference type="InterPro" id="IPR011707">
    <property type="entry name" value="Cu-oxidase-like_N"/>
</dbReference>
<dbReference type="InterPro" id="IPR006311">
    <property type="entry name" value="TAT_signal"/>
</dbReference>
<accession>A0A1A9GQ36</accession>
<keyword evidence="3" id="KW-0812">Transmembrane</keyword>
<sequence length="492" mass="52380">MTQQPRVTRRRALRIGGVGLVAAGAGAAGWWRFGPESVLDARSGAAAVEPPVLRSESGVLAVRLEAARGDRQVAGRSVTALGYNDGLPGPTLRVRPGDTLRIELVNGLDEPTNLHVHGLHVSPEGNGDNVFVAVQPGESFDYEHRLPDDHPPGVFWYHPHHHGNVADQVFGGLYGAIVVEDPETPGAATVEVARERVLVVSDISLDESGALKDPSMPDKMMGREGELVLVNGQVAPVLEARPGERERWRVVNACVSRYLALDLGAQQVDLVARDLGPLEPPAAGGALVLAPGNRADIVLTTVSGTTTVRADPVDRGESEMGGMGGMMGGGASSSSGAVDLLRLEVAGTEVPAGAPLPARRAARDLRGREPARRRELVFQTGMGMGGMSFTFGGQEFDPDRTDQEVEVGAVEDWTIRNDSSMDHPFHLHVWPMQVLDAGEGLVDAPVWRDVVNVPARGAVTVRVAFDQPGRTVYHCHILDHEDDGMMGVVRVG</sequence>
<dbReference type="PANTHER" id="PTHR11709:SF2">
    <property type="entry name" value="MULTICOPPER OXIDASE LPR1"/>
    <property type="match status" value="1"/>
</dbReference>
<dbReference type="PATRIC" id="fig|1300347.3.peg.4034"/>
<evidence type="ECO:0000259" key="5">
    <source>
        <dbReference type="Pfam" id="PF07731"/>
    </source>
</evidence>
<feature type="transmembrane region" description="Helical" evidence="3">
    <location>
        <begin position="12"/>
        <end position="33"/>
    </location>
</feature>
<evidence type="ECO:0000256" key="2">
    <source>
        <dbReference type="ARBA" id="ARBA00023002"/>
    </source>
</evidence>
<dbReference type="InterPro" id="IPR045087">
    <property type="entry name" value="Cu-oxidase_fam"/>
</dbReference>
<dbReference type="PROSITE" id="PS51318">
    <property type="entry name" value="TAT"/>
    <property type="match status" value="1"/>
</dbReference>
<dbReference type="EMBL" id="CP015079">
    <property type="protein sequence ID" value="ANH40424.1"/>
    <property type="molecule type" value="Genomic_DNA"/>
</dbReference>
<reference evidence="7 8" key="1">
    <citation type="submission" date="2016-03" db="EMBL/GenBank/DDBJ databases">
        <title>Complete genome sequence of a soil Actinobacterium, Nocardioides dokdonensis FR1436.</title>
        <authorList>
            <person name="Kwon S.-K."/>
            <person name="Kim K."/>
            <person name="Kim J.F."/>
        </authorList>
    </citation>
    <scope>NUCLEOTIDE SEQUENCE [LARGE SCALE GENOMIC DNA]</scope>
    <source>
        <strain evidence="7 8">FR1436</strain>
    </source>
</reference>
<dbReference type="EC" id="1.-.-.-" evidence="7"/>
<keyword evidence="1" id="KW-0479">Metal-binding</keyword>
<dbReference type="GO" id="GO:0005507">
    <property type="term" value="F:copper ion binding"/>
    <property type="evidence" value="ECO:0007669"/>
    <property type="project" value="InterPro"/>
</dbReference>
<dbReference type="InterPro" id="IPR011706">
    <property type="entry name" value="Cu-oxidase_C"/>
</dbReference>
<evidence type="ECO:0000313" key="7">
    <source>
        <dbReference type="EMBL" id="ANH40424.1"/>
    </source>
</evidence>
<protein>
    <submittedName>
        <fullName evidence="7">Multicopper oxidase mco</fullName>
        <ecNumber evidence="7">1.-.-.-</ecNumber>
    </submittedName>
</protein>
<dbReference type="InterPro" id="IPR008972">
    <property type="entry name" value="Cupredoxin"/>
</dbReference>
<dbReference type="Pfam" id="PF07731">
    <property type="entry name" value="Cu-oxidase_2"/>
    <property type="match status" value="1"/>
</dbReference>
<dbReference type="Gene3D" id="2.60.40.420">
    <property type="entry name" value="Cupredoxins - blue copper proteins"/>
    <property type="match status" value="3"/>
</dbReference>
<evidence type="ECO:0000256" key="1">
    <source>
        <dbReference type="ARBA" id="ARBA00022723"/>
    </source>
</evidence>
<keyword evidence="2 7" id="KW-0560">Oxidoreductase</keyword>
<dbReference type="OrthoDB" id="345021at2"/>
<dbReference type="Pfam" id="PF07732">
    <property type="entry name" value="Cu-oxidase_3"/>
    <property type="match status" value="1"/>
</dbReference>
<organism evidence="7 8">
    <name type="scientific">Nocardioides dokdonensis FR1436</name>
    <dbReference type="NCBI Taxonomy" id="1300347"/>
    <lineage>
        <taxon>Bacteria</taxon>
        <taxon>Bacillati</taxon>
        <taxon>Actinomycetota</taxon>
        <taxon>Actinomycetes</taxon>
        <taxon>Propionibacteriales</taxon>
        <taxon>Nocardioidaceae</taxon>
        <taxon>Nocardioides</taxon>
    </lineage>
</organism>
<dbReference type="Pfam" id="PF00394">
    <property type="entry name" value="Cu-oxidase"/>
    <property type="match status" value="1"/>
</dbReference>
<evidence type="ECO:0000259" key="4">
    <source>
        <dbReference type="Pfam" id="PF00394"/>
    </source>
</evidence>
<dbReference type="PANTHER" id="PTHR11709">
    <property type="entry name" value="MULTI-COPPER OXIDASE"/>
    <property type="match status" value="1"/>
</dbReference>
<evidence type="ECO:0000256" key="3">
    <source>
        <dbReference type="SAM" id="Phobius"/>
    </source>
</evidence>
<dbReference type="AlphaFoldDB" id="A0A1A9GQ36"/>
<name>A0A1A9GQ36_9ACTN</name>
<feature type="domain" description="Plastocyanin-like" evidence="4">
    <location>
        <begin position="225"/>
        <end position="301"/>
    </location>
</feature>
<dbReference type="SUPFAM" id="SSF49503">
    <property type="entry name" value="Cupredoxins"/>
    <property type="match status" value="3"/>
</dbReference>
<dbReference type="CDD" id="cd13853">
    <property type="entry name" value="CuRO_1_Tth-MCO_like"/>
    <property type="match status" value="1"/>
</dbReference>
<keyword evidence="3" id="KW-0472">Membrane</keyword>